<feature type="region of interest" description="Disordered" evidence="6">
    <location>
        <begin position="164"/>
        <end position="237"/>
    </location>
</feature>
<keyword evidence="9" id="KW-1185">Reference proteome</keyword>
<dbReference type="Proteomes" id="UP000431533">
    <property type="component" value="Unassembled WGS sequence"/>
</dbReference>
<evidence type="ECO:0000256" key="4">
    <source>
        <dbReference type="PROSITE-ProRule" id="PRU00146"/>
    </source>
</evidence>
<organism evidence="8 9">
    <name type="scientific">Lachnellula hyalina</name>
    <dbReference type="NCBI Taxonomy" id="1316788"/>
    <lineage>
        <taxon>Eukaryota</taxon>
        <taxon>Fungi</taxon>
        <taxon>Dikarya</taxon>
        <taxon>Ascomycota</taxon>
        <taxon>Pezizomycotina</taxon>
        <taxon>Leotiomycetes</taxon>
        <taxon>Helotiales</taxon>
        <taxon>Lachnaceae</taxon>
        <taxon>Lachnellula</taxon>
    </lineage>
</organism>
<keyword evidence="1" id="KW-0479">Metal-binding</keyword>
<evidence type="ECO:0000313" key="8">
    <source>
        <dbReference type="EMBL" id="TVY24517.1"/>
    </source>
</evidence>
<comment type="caution">
    <text evidence="8">The sequence shown here is derived from an EMBL/GenBank/DDBJ whole genome shotgun (WGS) entry which is preliminary data.</text>
</comment>
<dbReference type="InterPro" id="IPR019786">
    <property type="entry name" value="Zinc_finger_PHD-type_CS"/>
</dbReference>
<evidence type="ECO:0000259" key="7">
    <source>
        <dbReference type="PROSITE" id="PS50016"/>
    </source>
</evidence>
<feature type="coiled-coil region" evidence="5">
    <location>
        <begin position="254"/>
        <end position="281"/>
    </location>
</feature>
<dbReference type="SUPFAM" id="SSF57903">
    <property type="entry name" value="FYVE/PHD zinc finger"/>
    <property type="match status" value="1"/>
</dbReference>
<dbReference type="Gene3D" id="3.30.40.10">
    <property type="entry name" value="Zinc/RING finger domain, C3HC4 (zinc finger)"/>
    <property type="match status" value="1"/>
</dbReference>
<dbReference type="EMBL" id="QGMH01000127">
    <property type="protein sequence ID" value="TVY24517.1"/>
    <property type="molecule type" value="Genomic_DNA"/>
</dbReference>
<feature type="compositionally biased region" description="Basic residues" evidence="6">
    <location>
        <begin position="215"/>
        <end position="232"/>
    </location>
</feature>
<dbReference type="InterPro" id="IPR011011">
    <property type="entry name" value="Znf_FYVE_PHD"/>
</dbReference>
<evidence type="ECO:0000256" key="6">
    <source>
        <dbReference type="SAM" id="MobiDB-lite"/>
    </source>
</evidence>
<evidence type="ECO:0000313" key="9">
    <source>
        <dbReference type="Proteomes" id="UP000431533"/>
    </source>
</evidence>
<dbReference type="Pfam" id="PF00628">
    <property type="entry name" value="PHD"/>
    <property type="match status" value="1"/>
</dbReference>
<evidence type="ECO:0000256" key="5">
    <source>
        <dbReference type="SAM" id="Coils"/>
    </source>
</evidence>
<dbReference type="InterPro" id="IPR019787">
    <property type="entry name" value="Znf_PHD-finger"/>
</dbReference>
<dbReference type="SMART" id="SM00249">
    <property type="entry name" value="PHD"/>
    <property type="match status" value="1"/>
</dbReference>
<accession>A0A8H8TY41</accession>
<dbReference type="InterPro" id="IPR013083">
    <property type="entry name" value="Znf_RING/FYVE/PHD"/>
</dbReference>
<feature type="domain" description="PHD-type" evidence="7">
    <location>
        <begin position="72"/>
        <end position="120"/>
    </location>
</feature>
<feature type="compositionally biased region" description="Polar residues" evidence="6">
    <location>
        <begin position="167"/>
        <end position="179"/>
    </location>
</feature>
<dbReference type="OrthoDB" id="336088at2759"/>
<gene>
    <name evidence="8" type="ORF">LHYA1_G006896</name>
</gene>
<evidence type="ECO:0000256" key="1">
    <source>
        <dbReference type="ARBA" id="ARBA00022723"/>
    </source>
</evidence>
<feature type="compositionally biased region" description="Polar residues" evidence="6">
    <location>
        <begin position="199"/>
        <end position="214"/>
    </location>
</feature>
<reference evidence="8 9" key="1">
    <citation type="submission" date="2018-05" db="EMBL/GenBank/DDBJ databases">
        <title>Genome sequencing and assembly of the regulated plant pathogen Lachnellula willkommii and related sister species for the development of diagnostic species identification markers.</title>
        <authorList>
            <person name="Giroux E."/>
            <person name="Bilodeau G."/>
        </authorList>
    </citation>
    <scope>NUCLEOTIDE SEQUENCE [LARGE SCALE GENOMIC DNA]</scope>
    <source>
        <strain evidence="8 9">CBS 185.66</strain>
    </source>
</reference>
<evidence type="ECO:0000256" key="2">
    <source>
        <dbReference type="ARBA" id="ARBA00022771"/>
    </source>
</evidence>
<dbReference type="RefSeq" id="XP_031003305.1">
    <property type="nucleotide sequence ID" value="XM_031151829.1"/>
</dbReference>
<protein>
    <recommendedName>
        <fullName evidence="7">PHD-type domain-containing protein</fullName>
    </recommendedName>
</protein>
<keyword evidence="2 4" id="KW-0863">Zinc-finger</keyword>
<dbReference type="PROSITE" id="PS01359">
    <property type="entry name" value="ZF_PHD_1"/>
    <property type="match status" value="1"/>
</dbReference>
<dbReference type="PROSITE" id="PS50016">
    <property type="entry name" value="ZF_PHD_2"/>
    <property type="match status" value="1"/>
</dbReference>
<keyword evidence="3" id="KW-0862">Zinc</keyword>
<name>A0A8H8TY41_9HELO</name>
<keyword evidence="5" id="KW-0175">Coiled coil</keyword>
<dbReference type="GeneID" id="41987094"/>
<proteinExistence type="predicted"/>
<dbReference type="InterPro" id="IPR001965">
    <property type="entry name" value="Znf_PHD"/>
</dbReference>
<sequence length="417" mass="46503">MAGNIAPNSYSDPATSEANPANTEYFLRVPNGFTRELTDNHSGVSLQMFRSEKDMNETQWRGGENFFDGKHDDFCFVCGGTMELFGCQTCENCYHAECMTPSPDPDNLPTFWFCPHCVDDEFHVPPVPSPATYFTPISPPHVGQTPAANIPKVSQPIEKRNLADLTPLSNAHQVANADTEQSREGTKNGRPAKPMAGEPSTSARFNALENMQSRGKSRRTKHSFSPPRKKSKYSALSSDVDKALSVIQRELEKAAQIGRSEGNLEDKIEDLEQRLRIHDGQMLLSSRELELAKKNLAAERRHSETVRSEHAHYKEEVVTKCREYLMSSAFGHHGVFYEGTQANTAYRLFALIYALHLIEDDRPTTLMDSLLDLFLKEGLARHPESSLLATFNSTFLHRPASSNGPTKKLTSIQVLGG</sequence>
<evidence type="ECO:0000256" key="3">
    <source>
        <dbReference type="ARBA" id="ARBA00022833"/>
    </source>
</evidence>
<dbReference type="GO" id="GO:0008270">
    <property type="term" value="F:zinc ion binding"/>
    <property type="evidence" value="ECO:0007669"/>
    <property type="project" value="UniProtKB-KW"/>
</dbReference>
<dbReference type="AlphaFoldDB" id="A0A8H8TY41"/>